<dbReference type="GO" id="GO:0004252">
    <property type="term" value="F:serine-type endopeptidase activity"/>
    <property type="evidence" value="ECO:0007669"/>
    <property type="project" value="TreeGrafter"/>
</dbReference>
<keyword evidence="2" id="KW-0645">Protease</keyword>
<dbReference type="Proteomes" id="UP000191680">
    <property type="component" value="Unassembled WGS sequence"/>
</dbReference>
<evidence type="ECO:0000256" key="2">
    <source>
        <dbReference type="ARBA" id="ARBA00022825"/>
    </source>
</evidence>
<proteinExistence type="predicted"/>
<accession>A0A1V6LV39</accession>
<sequence>MKKLLFISFCFLLSTYGSAQKSKFDYLDIFQLQYATDPEISPNGDWIVYRKMGFDIMKDRSFGNLWLLKSDGSEHQKLTVHEGSEYAASWSPNGDRIVYGSATDEGSEIFMYWVKTGKTAKISQLPHSPSSITWSPDGTQLAFSMNVPEKAPVLAKLPAKPEGAKWANMPRITDRVYHEADGRGYIAPGFNQLFVMPANGGAVRQITSGNWHHRGSLSWSKDGSKIYFSANRVPDWEYRFRNSEIYSVEVKTGIITELTQQDGPDSNPVVSPDGSTIAYLSYEDKYEAYQIRQIHLMDADGGNKRKLAYNLDRNISGIVWSADSKGLYFNYDDKGNGKIGYVSLNGKVSKIADNRGGTTLGRPYGSGSFSVSKSGAIAYTYTTPEFPAEIALLTKKGSLNTLTQLNKALLDFKTLGKVEEVWFKSTVDDRDIQGWVVYPPNYDASKKYPFLVENHGGPILNYGDRFSIEMQLYAANGFVVFYPNPRGSTSYGEEFGNLLLNNYPGDDYQDVMDGVDYLIEKGVAHEDKLYVTGGSAGGIMSAWMIGKNNRFKAAVVAKPVMNWISKTLVADNYFGYANSRYPGQPWENFENYWKFSPLSLVGNIETPTMVMVGMNDLRTPPSEAKQLYHALKLRKIETVLVEIPEASHGIANRPSNLISKIAHTLAWFNKFENPKENAER</sequence>
<feature type="signal peptide" evidence="3">
    <location>
        <begin position="1"/>
        <end position="19"/>
    </location>
</feature>
<keyword evidence="1" id="KW-0378">Hydrolase</keyword>
<dbReference type="Pfam" id="PF00326">
    <property type="entry name" value="Peptidase_S9"/>
    <property type="match status" value="1"/>
</dbReference>
<feature type="domain" description="Peptidase S9 prolyl oligopeptidase catalytic" evidence="4">
    <location>
        <begin position="465"/>
        <end position="670"/>
    </location>
</feature>
<dbReference type="SUPFAM" id="SSF53474">
    <property type="entry name" value="alpha/beta-Hydrolases"/>
    <property type="match status" value="1"/>
</dbReference>
<comment type="caution">
    <text evidence="6">The sequence shown here is derived from an EMBL/GenBank/DDBJ whole genome shotgun (WGS) entry which is preliminary data.</text>
</comment>
<evidence type="ECO:0000313" key="7">
    <source>
        <dbReference type="Proteomes" id="UP000191680"/>
    </source>
</evidence>
<keyword evidence="2" id="KW-0720">Serine protease</keyword>
<dbReference type="Pfam" id="PF07676">
    <property type="entry name" value="PD40"/>
    <property type="match status" value="2"/>
</dbReference>
<keyword evidence="3" id="KW-0732">Signal</keyword>
<feature type="chain" id="PRO_5012663891" evidence="3">
    <location>
        <begin position="20"/>
        <end position="680"/>
    </location>
</feature>
<gene>
    <name evidence="6" type="ORF">BUL40_00355</name>
</gene>
<dbReference type="EMBL" id="MTBC01000001">
    <property type="protein sequence ID" value="OQD44042.1"/>
    <property type="molecule type" value="Genomic_DNA"/>
</dbReference>
<dbReference type="InterPro" id="IPR029058">
    <property type="entry name" value="AB_hydrolase_fold"/>
</dbReference>
<protein>
    <submittedName>
        <fullName evidence="6">Peptidase S9 family protein</fullName>
    </submittedName>
</protein>
<dbReference type="Pfam" id="PF00930">
    <property type="entry name" value="DPPIV_N"/>
    <property type="match status" value="1"/>
</dbReference>
<dbReference type="PANTHER" id="PTHR42776">
    <property type="entry name" value="SERINE PEPTIDASE S9 FAMILY MEMBER"/>
    <property type="match status" value="1"/>
</dbReference>
<dbReference type="InterPro" id="IPR011659">
    <property type="entry name" value="WD40"/>
</dbReference>
<dbReference type="RefSeq" id="WP_080317622.1">
    <property type="nucleotide sequence ID" value="NZ_MTBC01000001.1"/>
</dbReference>
<dbReference type="Gene3D" id="3.40.50.1820">
    <property type="entry name" value="alpha/beta hydrolase"/>
    <property type="match status" value="1"/>
</dbReference>
<dbReference type="Gene3D" id="2.120.10.30">
    <property type="entry name" value="TolB, C-terminal domain"/>
    <property type="match status" value="2"/>
</dbReference>
<keyword evidence="7" id="KW-1185">Reference proteome</keyword>
<evidence type="ECO:0000313" key="6">
    <source>
        <dbReference type="EMBL" id="OQD44042.1"/>
    </source>
</evidence>
<evidence type="ECO:0000256" key="3">
    <source>
        <dbReference type="SAM" id="SignalP"/>
    </source>
</evidence>
<dbReference type="PANTHER" id="PTHR42776:SF4">
    <property type="entry name" value="ACYLAMINO-ACID-RELEASING ENZYME"/>
    <property type="match status" value="1"/>
</dbReference>
<dbReference type="SUPFAM" id="SSF82171">
    <property type="entry name" value="DPP6 N-terminal domain-like"/>
    <property type="match status" value="1"/>
</dbReference>
<feature type="domain" description="Dipeptidylpeptidase IV N-terminal" evidence="5">
    <location>
        <begin position="189"/>
        <end position="277"/>
    </location>
</feature>
<evidence type="ECO:0000259" key="5">
    <source>
        <dbReference type="Pfam" id="PF00930"/>
    </source>
</evidence>
<dbReference type="OrthoDB" id="9812921at2"/>
<dbReference type="InterPro" id="IPR002469">
    <property type="entry name" value="Peptidase_S9B_N"/>
</dbReference>
<name>A0A1V6LV39_9FLAO</name>
<dbReference type="InterPro" id="IPR001375">
    <property type="entry name" value="Peptidase_S9_cat"/>
</dbReference>
<reference evidence="6 7" key="1">
    <citation type="submission" date="2016-12" db="EMBL/GenBank/DDBJ databases">
        <authorList>
            <person name="Song W.-J."/>
            <person name="Kurnit D.M."/>
        </authorList>
    </citation>
    <scope>NUCLEOTIDE SEQUENCE [LARGE SCALE GENOMIC DNA]</scope>
    <source>
        <strain evidence="6 7">HSG9</strain>
    </source>
</reference>
<dbReference type="AlphaFoldDB" id="A0A1V6LV39"/>
<dbReference type="GO" id="GO:0006508">
    <property type="term" value="P:proteolysis"/>
    <property type="evidence" value="ECO:0007669"/>
    <property type="project" value="InterPro"/>
</dbReference>
<evidence type="ECO:0000259" key="4">
    <source>
        <dbReference type="Pfam" id="PF00326"/>
    </source>
</evidence>
<organism evidence="6 7">
    <name type="scientific">Croceivirga radicis</name>
    <dbReference type="NCBI Taxonomy" id="1929488"/>
    <lineage>
        <taxon>Bacteria</taxon>
        <taxon>Pseudomonadati</taxon>
        <taxon>Bacteroidota</taxon>
        <taxon>Flavobacteriia</taxon>
        <taxon>Flavobacteriales</taxon>
        <taxon>Flavobacteriaceae</taxon>
        <taxon>Croceivirga</taxon>
    </lineage>
</organism>
<evidence type="ECO:0000256" key="1">
    <source>
        <dbReference type="ARBA" id="ARBA00022801"/>
    </source>
</evidence>
<dbReference type="InterPro" id="IPR011042">
    <property type="entry name" value="6-blade_b-propeller_TolB-like"/>
</dbReference>